<feature type="domain" description="GST C-terminal" evidence="7">
    <location>
        <begin position="89"/>
        <end position="222"/>
    </location>
</feature>
<reference evidence="8 9" key="1">
    <citation type="submission" date="2024-01" db="EMBL/GenBank/DDBJ databases">
        <title>The complete chloroplast genome sequence of Lithospermum erythrorhizon: insights into the phylogenetic relationship among Boraginaceae species and the maternal lineages of purple gromwells.</title>
        <authorList>
            <person name="Okada T."/>
            <person name="Watanabe K."/>
        </authorList>
    </citation>
    <scope>NUCLEOTIDE SEQUENCE [LARGE SCALE GENOMIC DNA]</scope>
</reference>
<dbReference type="CDD" id="cd03058">
    <property type="entry name" value="GST_N_Tau"/>
    <property type="match status" value="1"/>
</dbReference>
<dbReference type="FunFam" id="1.20.1050.10:FF:000012">
    <property type="entry name" value="Tau class glutathione S-transferase"/>
    <property type="match status" value="1"/>
</dbReference>
<dbReference type="SUPFAM" id="SSF52833">
    <property type="entry name" value="Thioredoxin-like"/>
    <property type="match status" value="1"/>
</dbReference>
<dbReference type="Gene3D" id="1.20.1050.10">
    <property type="match status" value="1"/>
</dbReference>
<protein>
    <recommendedName>
        <fullName evidence="5">Probable glutathione S-transferase</fullName>
        <ecNumber evidence="2">2.5.1.18</ecNumber>
    </recommendedName>
</protein>
<dbReference type="SFLD" id="SFLDG00358">
    <property type="entry name" value="Main_(cytGST)"/>
    <property type="match status" value="1"/>
</dbReference>
<dbReference type="InterPro" id="IPR004046">
    <property type="entry name" value="GST_C"/>
</dbReference>
<feature type="domain" description="GST N-terminal" evidence="6">
    <location>
        <begin position="4"/>
        <end position="83"/>
    </location>
</feature>
<dbReference type="EC" id="2.5.1.18" evidence="2"/>
<evidence type="ECO:0000256" key="3">
    <source>
        <dbReference type="ARBA" id="ARBA00022679"/>
    </source>
</evidence>
<dbReference type="InterPro" id="IPR045073">
    <property type="entry name" value="Omega/Tau-like"/>
</dbReference>
<dbReference type="InterPro" id="IPR004045">
    <property type="entry name" value="Glutathione_S-Trfase_N"/>
</dbReference>
<evidence type="ECO:0000256" key="4">
    <source>
        <dbReference type="ARBA" id="ARBA00047960"/>
    </source>
</evidence>
<keyword evidence="3 8" id="KW-0808">Transferase</keyword>
<gene>
    <name evidence="8" type="ORF">LIER_21351</name>
</gene>
<comment type="similarity">
    <text evidence="1">Belongs to the GST superfamily. HSP26 family.</text>
</comment>
<dbReference type="InterPro" id="IPR036249">
    <property type="entry name" value="Thioredoxin-like_sf"/>
</dbReference>
<dbReference type="Gene3D" id="3.40.30.10">
    <property type="entry name" value="Glutaredoxin"/>
    <property type="match status" value="1"/>
</dbReference>
<dbReference type="SFLD" id="SFLDG01152">
    <property type="entry name" value="Main.3:_Omega-_and_Tau-like"/>
    <property type="match status" value="1"/>
</dbReference>
<evidence type="ECO:0000256" key="5">
    <source>
        <dbReference type="ARBA" id="ARBA00071370"/>
    </source>
</evidence>
<evidence type="ECO:0000256" key="2">
    <source>
        <dbReference type="ARBA" id="ARBA00012452"/>
    </source>
</evidence>
<organism evidence="8 9">
    <name type="scientific">Lithospermum erythrorhizon</name>
    <name type="common">Purple gromwell</name>
    <name type="synonym">Lithospermum officinale var. erythrorhizon</name>
    <dbReference type="NCBI Taxonomy" id="34254"/>
    <lineage>
        <taxon>Eukaryota</taxon>
        <taxon>Viridiplantae</taxon>
        <taxon>Streptophyta</taxon>
        <taxon>Embryophyta</taxon>
        <taxon>Tracheophyta</taxon>
        <taxon>Spermatophyta</taxon>
        <taxon>Magnoliopsida</taxon>
        <taxon>eudicotyledons</taxon>
        <taxon>Gunneridae</taxon>
        <taxon>Pentapetalae</taxon>
        <taxon>asterids</taxon>
        <taxon>lamiids</taxon>
        <taxon>Boraginales</taxon>
        <taxon>Boraginaceae</taxon>
        <taxon>Boraginoideae</taxon>
        <taxon>Lithospermeae</taxon>
        <taxon>Lithospermum</taxon>
    </lineage>
</organism>
<name>A0AAV3QVN7_LITER</name>
<comment type="caution">
    <text evidence="8">The sequence shown here is derived from an EMBL/GenBank/DDBJ whole genome shotgun (WGS) entry which is preliminary data.</text>
</comment>
<dbReference type="InterPro" id="IPR040079">
    <property type="entry name" value="Glutathione_S-Trfase"/>
</dbReference>
<dbReference type="AlphaFoldDB" id="A0AAV3QVN7"/>
<dbReference type="GO" id="GO:0004364">
    <property type="term" value="F:glutathione transferase activity"/>
    <property type="evidence" value="ECO:0007669"/>
    <property type="project" value="UniProtKB-EC"/>
</dbReference>
<evidence type="ECO:0000256" key="1">
    <source>
        <dbReference type="ARBA" id="ARBA00009929"/>
    </source>
</evidence>
<dbReference type="GO" id="GO:0005737">
    <property type="term" value="C:cytoplasm"/>
    <property type="evidence" value="ECO:0007669"/>
    <property type="project" value="TreeGrafter"/>
</dbReference>
<evidence type="ECO:0000259" key="6">
    <source>
        <dbReference type="PROSITE" id="PS50404"/>
    </source>
</evidence>
<keyword evidence="9" id="KW-1185">Reference proteome</keyword>
<dbReference type="Proteomes" id="UP001454036">
    <property type="component" value="Unassembled WGS sequence"/>
</dbReference>
<evidence type="ECO:0000313" key="9">
    <source>
        <dbReference type="Proteomes" id="UP001454036"/>
    </source>
</evidence>
<dbReference type="SUPFAM" id="SSF47616">
    <property type="entry name" value="GST C-terminal domain-like"/>
    <property type="match status" value="1"/>
</dbReference>
<dbReference type="EMBL" id="BAABME010005612">
    <property type="protein sequence ID" value="GAA0166122.1"/>
    <property type="molecule type" value="Genomic_DNA"/>
</dbReference>
<evidence type="ECO:0000259" key="7">
    <source>
        <dbReference type="PROSITE" id="PS50405"/>
    </source>
</evidence>
<dbReference type="Pfam" id="PF00043">
    <property type="entry name" value="GST_C"/>
    <property type="match status" value="1"/>
</dbReference>
<dbReference type="FunFam" id="3.40.30.10:FF:000014">
    <property type="entry name" value="Tau class glutathione S-transferase"/>
    <property type="match status" value="1"/>
</dbReference>
<dbReference type="GO" id="GO:0006749">
    <property type="term" value="P:glutathione metabolic process"/>
    <property type="evidence" value="ECO:0007669"/>
    <property type="project" value="InterPro"/>
</dbReference>
<evidence type="ECO:0000313" key="8">
    <source>
        <dbReference type="EMBL" id="GAA0166122.1"/>
    </source>
</evidence>
<comment type="catalytic activity">
    <reaction evidence="4">
        <text>RX + glutathione = an S-substituted glutathione + a halide anion + H(+)</text>
        <dbReference type="Rhea" id="RHEA:16437"/>
        <dbReference type="ChEBI" id="CHEBI:15378"/>
        <dbReference type="ChEBI" id="CHEBI:16042"/>
        <dbReference type="ChEBI" id="CHEBI:17792"/>
        <dbReference type="ChEBI" id="CHEBI:57925"/>
        <dbReference type="ChEBI" id="CHEBI:90779"/>
        <dbReference type="EC" id="2.5.1.18"/>
    </reaction>
</comment>
<accession>A0AAV3QVN7</accession>
<proteinExistence type="inferred from homology"/>
<dbReference type="CDD" id="cd03185">
    <property type="entry name" value="GST_C_Tau"/>
    <property type="match status" value="1"/>
</dbReference>
<dbReference type="Pfam" id="PF02798">
    <property type="entry name" value="GST_N"/>
    <property type="match status" value="1"/>
</dbReference>
<sequence>MEKEGVKLVGFWVSPFAQRVKWALKMKGVEYEYIEEDVWNKSALLLELNPVYKKVPVLVHNGKVLAESRIILEYIDETWKNAPLLMPQDPYERAMARFWADFSEKKVLEAGFEALCTRGERQEKAVSSTIEALEKLEQVLKGKKFLGGDSVGYLDLVVGWLAYMMPIWEELASMKILDSSKFPALDEWINNFLSHPGIKDDLPTEEKMKGYFYHLSRKVAPLFYGGEI</sequence>
<dbReference type="PROSITE" id="PS50404">
    <property type="entry name" value="GST_NTER"/>
    <property type="match status" value="1"/>
</dbReference>
<dbReference type="PANTHER" id="PTHR11260">
    <property type="entry name" value="GLUTATHIONE S-TRANSFERASE, GST, SUPERFAMILY, GST DOMAIN CONTAINING"/>
    <property type="match status" value="1"/>
</dbReference>
<dbReference type="PANTHER" id="PTHR11260:SF474">
    <property type="entry name" value="GLUTATHIONE TRANSFERASE"/>
    <property type="match status" value="1"/>
</dbReference>
<dbReference type="PROSITE" id="PS50405">
    <property type="entry name" value="GST_CTER"/>
    <property type="match status" value="1"/>
</dbReference>
<dbReference type="InterPro" id="IPR036282">
    <property type="entry name" value="Glutathione-S-Trfase_C_sf"/>
</dbReference>
<dbReference type="InterPro" id="IPR045074">
    <property type="entry name" value="GST_C_Tau"/>
</dbReference>
<dbReference type="SFLD" id="SFLDS00019">
    <property type="entry name" value="Glutathione_Transferase_(cytos"/>
    <property type="match status" value="1"/>
</dbReference>
<dbReference type="InterPro" id="IPR010987">
    <property type="entry name" value="Glutathione-S-Trfase_C-like"/>
</dbReference>